<dbReference type="AlphaFoldDB" id="A0A1Y3BUR8"/>
<feature type="compositionally biased region" description="Low complexity" evidence="1">
    <location>
        <begin position="175"/>
        <end position="185"/>
    </location>
</feature>
<reference evidence="2 3" key="1">
    <citation type="submission" date="2017-03" db="EMBL/GenBank/DDBJ databases">
        <title>Genome Survey of Euroglyphus maynei.</title>
        <authorList>
            <person name="Arlian L.G."/>
            <person name="Morgan M.S."/>
            <person name="Rider S.D."/>
        </authorList>
    </citation>
    <scope>NUCLEOTIDE SEQUENCE [LARGE SCALE GENOMIC DNA]</scope>
    <source>
        <strain evidence="2">Arlian Lab</strain>
        <tissue evidence="2">Whole body</tissue>
    </source>
</reference>
<evidence type="ECO:0000313" key="2">
    <source>
        <dbReference type="EMBL" id="OTF83306.1"/>
    </source>
</evidence>
<name>A0A1Y3BUR8_EURMA</name>
<feature type="region of interest" description="Disordered" evidence="1">
    <location>
        <begin position="166"/>
        <end position="185"/>
    </location>
</feature>
<evidence type="ECO:0000313" key="3">
    <source>
        <dbReference type="Proteomes" id="UP000194236"/>
    </source>
</evidence>
<comment type="caution">
    <text evidence="2">The sequence shown here is derived from an EMBL/GenBank/DDBJ whole genome shotgun (WGS) entry which is preliminary data.</text>
</comment>
<feature type="region of interest" description="Disordered" evidence="1">
    <location>
        <begin position="1"/>
        <end position="25"/>
    </location>
</feature>
<keyword evidence="3" id="KW-1185">Reference proteome</keyword>
<dbReference type="EMBL" id="MUJZ01004219">
    <property type="protein sequence ID" value="OTF83306.1"/>
    <property type="molecule type" value="Genomic_DNA"/>
</dbReference>
<feature type="compositionally biased region" description="Polar residues" evidence="1">
    <location>
        <begin position="1"/>
        <end position="23"/>
    </location>
</feature>
<protein>
    <submittedName>
        <fullName evidence="2">Uncharacterized protein</fullName>
    </submittedName>
</protein>
<gene>
    <name evidence="2" type="ORF">BLA29_009629</name>
</gene>
<evidence type="ECO:0000256" key="1">
    <source>
        <dbReference type="SAM" id="MobiDB-lite"/>
    </source>
</evidence>
<proteinExistence type="predicted"/>
<dbReference type="Proteomes" id="UP000194236">
    <property type="component" value="Unassembled WGS sequence"/>
</dbReference>
<accession>A0A1Y3BUR8</accession>
<organism evidence="2 3">
    <name type="scientific">Euroglyphus maynei</name>
    <name type="common">Mayne's house dust mite</name>
    <dbReference type="NCBI Taxonomy" id="6958"/>
    <lineage>
        <taxon>Eukaryota</taxon>
        <taxon>Metazoa</taxon>
        <taxon>Ecdysozoa</taxon>
        <taxon>Arthropoda</taxon>
        <taxon>Chelicerata</taxon>
        <taxon>Arachnida</taxon>
        <taxon>Acari</taxon>
        <taxon>Acariformes</taxon>
        <taxon>Sarcoptiformes</taxon>
        <taxon>Astigmata</taxon>
        <taxon>Psoroptidia</taxon>
        <taxon>Analgoidea</taxon>
        <taxon>Pyroglyphidae</taxon>
        <taxon>Pyroglyphinae</taxon>
        <taxon>Euroglyphus</taxon>
    </lineage>
</organism>
<sequence>MDDYNQSGSPMDSPSAKSDSNDVTPLVVGIEHQTNDISDDVAKTYYSHCHETSSRRPQTIGGGQYSITTSNTPIHNCQQQQQQQHYRYSSGPKHDSESTYCSYAPIGTASNCRYSTASQYSSQSRTSSGSNAPTTIHVNASHITVPVISGQQQQQQHTMLVRTGPYGKESTDLKNSASSNNLTSVTTTSEKNDCYLLTAQPVRVDGTIGTASITNNNPLQ</sequence>
<feature type="region of interest" description="Disordered" evidence="1">
    <location>
        <begin position="49"/>
        <end position="71"/>
    </location>
</feature>
<feature type="non-terminal residue" evidence="2">
    <location>
        <position position="220"/>
    </location>
</feature>